<dbReference type="EMBL" id="CM037022">
    <property type="protein sequence ID" value="KAH7667434.1"/>
    <property type="molecule type" value="Genomic_DNA"/>
</dbReference>
<gene>
    <name evidence="1" type="ORF">IHE45_12G057700</name>
</gene>
<dbReference type="Proteomes" id="UP000827976">
    <property type="component" value="Chromosome 12"/>
</dbReference>
<evidence type="ECO:0000313" key="2">
    <source>
        <dbReference type="Proteomes" id="UP000827976"/>
    </source>
</evidence>
<evidence type="ECO:0000313" key="1">
    <source>
        <dbReference type="EMBL" id="KAH7667434.1"/>
    </source>
</evidence>
<sequence length="1147" mass="125412">MEGAMDVNEVLDYAVFQISSSQNRYETFVCCQGKTEKLNGGLLDQLALHLPKAKEIQEQQTTDSFRLHVLEGHGDSTWFTKSTIARFLNIVSVPEALKNANAIENEMSQLEDTRNFQLALYAKDHPEQFGGGGADVSSMKMVGVTHKLTNERSSSDATKNELLRAMDLRITALKEELSSTFHKAMGATCSSKQISDVMTFAQYFGAIDLRDSLVKYLDLCFLDENTDLSIEQSPLDDISNNSENIIDGTSLRSSQINPPRPASNGISPAKIAQAERQSLTESEESSDSGNEEEPYVERSRPMVRSATPRRSASPMRRVQIGRSGSRRSTALTIKSLGYFPPRDRVPFNRDADGSKSGDEESEEQPKRTDNAVRRMSVQDAISLFESKQKDQTSDASKRKATVEASVSTNKSVLRRWSAGMGDSFSPCTQENGSNTGTHITSDPVVGVEEKKSTEDKTAPDLPEDVSNQNQFAESPSSSEVKKIASPPIIEPAEVVIPQSEETNDRATSSAEWNRQKEAELNEMLMKMMENKPGKYRAASAGHQDVANEQRGGFYSQYKEKRDEKLRAENAGRQASKVAQFKVMQETLEQSKAQMTSKSTTKGKQDSVNHSQRPRRNSSPPVLTKKDASALTRKEASKPAGTRKASPKSSPLSSVRNSSTGSLPRTVGTPPARPSPGSSTATPPTRRKPQPSPSPTRPSPRTERQPQPKEKKGRTVPDSKPSLKVKEDTRQKTPTRNRQSTKPKNPLASGDDSVETLTKPSFYSKVTKKSTVVPLESKPFLKKGTGIGPGVGPVIAKTKVSQSDESLKDSGSLTQTEEKESISLVAESTAEAMESCEQVQPEPINSVEANLEIPEESELNHEKADDSSQAPAAENSFMHSVEPVSEIQSDVDMGISSAAWVEVEHQDISSSLDNCLPEAAISPELVPIPSSSPRVRHSLSQMLQADTSEPEIVEWGNAENPPALVYQKDAPKGLKRLLKFARKSKGEANVTGWASPSVFSEGEDDSEESKAASKRNPDALLRKAALQTKGYGQQKALLSESFDGGNSSKRATDYRGMHSILSGQASMSGAEKLREGHSSATSTSTKGKTFYAKCAIFTYYSLGIHYLFTFPDLVLFPIFHSLFALPAARSFFSLSTFRSGKSSETKLR</sequence>
<keyword evidence="2" id="KW-1185">Reference proteome</keyword>
<accession>A0ACB7V2S7</accession>
<name>A0ACB7V2S7_DIOAL</name>
<proteinExistence type="predicted"/>
<organism evidence="1 2">
    <name type="scientific">Dioscorea alata</name>
    <name type="common">Purple yam</name>
    <dbReference type="NCBI Taxonomy" id="55571"/>
    <lineage>
        <taxon>Eukaryota</taxon>
        <taxon>Viridiplantae</taxon>
        <taxon>Streptophyta</taxon>
        <taxon>Embryophyta</taxon>
        <taxon>Tracheophyta</taxon>
        <taxon>Spermatophyta</taxon>
        <taxon>Magnoliopsida</taxon>
        <taxon>Liliopsida</taxon>
        <taxon>Dioscoreales</taxon>
        <taxon>Dioscoreaceae</taxon>
        <taxon>Dioscorea</taxon>
    </lineage>
</organism>
<protein>
    <submittedName>
        <fullName evidence="1">Uncharacterized protein</fullName>
    </submittedName>
</protein>
<reference evidence="2" key="1">
    <citation type="journal article" date="2022" name="Nat. Commun.">
        <title>Chromosome evolution and the genetic basis of agronomically important traits in greater yam.</title>
        <authorList>
            <person name="Bredeson J.V."/>
            <person name="Lyons J.B."/>
            <person name="Oniyinde I.O."/>
            <person name="Okereke N.R."/>
            <person name="Kolade O."/>
            <person name="Nnabue I."/>
            <person name="Nwadili C.O."/>
            <person name="Hribova E."/>
            <person name="Parker M."/>
            <person name="Nwogha J."/>
            <person name="Shu S."/>
            <person name="Carlson J."/>
            <person name="Kariba R."/>
            <person name="Muthemba S."/>
            <person name="Knop K."/>
            <person name="Barton G.J."/>
            <person name="Sherwood A.V."/>
            <person name="Lopez-Montes A."/>
            <person name="Asiedu R."/>
            <person name="Jamnadass R."/>
            <person name="Muchugi A."/>
            <person name="Goodstein D."/>
            <person name="Egesi C.N."/>
            <person name="Featherston J."/>
            <person name="Asfaw A."/>
            <person name="Simpson G.G."/>
            <person name="Dolezel J."/>
            <person name="Hendre P.S."/>
            <person name="Van Deynze A."/>
            <person name="Kumar P.L."/>
            <person name="Obidiegwu J.E."/>
            <person name="Bhattacharjee R."/>
            <person name="Rokhsar D.S."/>
        </authorList>
    </citation>
    <scope>NUCLEOTIDE SEQUENCE [LARGE SCALE GENOMIC DNA]</scope>
    <source>
        <strain evidence="2">cv. TDa95/00328</strain>
    </source>
</reference>
<comment type="caution">
    <text evidence="1">The sequence shown here is derived from an EMBL/GenBank/DDBJ whole genome shotgun (WGS) entry which is preliminary data.</text>
</comment>